<keyword evidence="1" id="KW-0812">Transmembrane</keyword>
<protein>
    <recommendedName>
        <fullName evidence="4">DUF3040 domain-containing protein</fullName>
    </recommendedName>
</protein>
<keyword evidence="1" id="KW-0472">Membrane</keyword>
<organism evidence="2 3">
    <name type="scientific">Kitasatospora indigofera</name>
    <dbReference type="NCBI Taxonomy" id="67307"/>
    <lineage>
        <taxon>Bacteria</taxon>
        <taxon>Bacillati</taxon>
        <taxon>Actinomycetota</taxon>
        <taxon>Actinomycetes</taxon>
        <taxon>Kitasatosporales</taxon>
        <taxon>Streptomycetaceae</taxon>
        <taxon>Kitasatospora</taxon>
    </lineage>
</organism>
<evidence type="ECO:0000313" key="2">
    <source>
        <dbReference type="EMBL" id="GHH58912.1"/>
    </source>
</evidence>
<dbReference type="InterPro" id="IPR021401">
    <property type="entry name" value="DUF3040"/>
</dbReference>
<reference evidence="2" key="1">
    <citation type="journal article" date="2014" name="Int. J. Syst. Evol. Microbiol.">
        <title>Complete genome sequence of Corynebacterium casei LMG S-19264T (=DSM 44701T), isolated from a smear-ripened cheese.</title>
        <authorList>
            <consortium name="US DOE Joint Genome Institute (JGI-PGF)"/>
            <person name="Walter F."/>
            <person name="Albersmeier A."/>
            <person name="Kalinowski J."/>
            <person name="Ruckert C."/>
        </authorList>
    </citation>
    <scope>NUCLEOTIDE SEQUENCE</scope>
    <source>
        <strain evidence="2">JCM 4646</strain>
    </source>
</reference>
<evidence type="ECO:0000313" key="3">
    <source>
        <dbReference type="Proteomes" id="UP000617734"/>
    </source>
</evidence>
<keyword evidence="3" id="KW-1185">Reference proteome</keyword>
<dbReference type="GeneID" id="95350664"/>
<comment type="caution">
    <text evidence="2">The sequence shown here is derived from an EMBL/GenBank/DDBJ whole genome shotgun (WGS) entry which is preliminary data.</text>
</comment>
<name>A0A919FAH1_9ACTN</name>
<reference evidence="2" key="2">
    <citation type="submission" date="2020-09" db="EMBL/GenBank/DDBJ databases">
        <authorList>
            <person name="Sun Q."/>
            <person name="Ohkuma M."/>
        </authorList>
    </citation>
    <scope>NUCLEOTIDE SEQUENCE</scope>
    <source>
        <strain evidence="2">JCM 4646</strain>
    </source>
</reference>
<dbReference type="EMBL" id="BNBO01000001">
    <property type="protein sequence ID" value="GHH58912.1"/>
    <property type="molecule type" value="Genomic_DNA"/>
</dbReference>
<evidence type="ECO:0000256" key="1">
    <source>
        <dbReference type="SAM" id="Phobius"/>
    </source>
</evidence>
<dbReference type="RefSeq" id="WP_190208714.1">
    <property type="nucleotide sequence ID" value="NZ_BNBO01000001.1"/>
</dbReference>
<accession>A0A919FAH1</accession>
<dbReference type="AlphaFoldDB" id="A0A919FAH1"/>
<dbReference type="Proteomes" id="UP000617734">
    <property type="component" value="Unassembled WGS sequence"/>
</dbReference>
<keyword evidence="1" id="KW-1133">Transmembrane helix</keyword>
<evidence type="ECO:0008006" key="4">
    <source>
        <dbReference type="Google" id="ProtNLM"/>
    </source>
</evidence>
<gene>
    <name evidence="2" type="ORF">GCM10018781_01080</name>
</gene>
<dbReference type="Pfam" id="PF11239">
    <property type="entry name" value="DUF3040"/>
    <property type="match status" value="1"/>
</dbReference>
<proteinExistence type="predicted"/>
<feature type="transmembrane region" description="Helical" evidence="1">
    <location>
        <begin position="72"/>
        <end position="91"/>
    </location>
</feature>
<sequence>MDASLTDRERQLLNDIEQHLRQDSPGLDRLLGRRATPLRRMTHRPRVLAALASLLAALTGACALYAGAGAPGAPLAAAGAGAGAVLLALVFRRLTAVRPV</sequence>
<feature type="transmembrane region" description="Helical" evidence="1">
    <location>
        <begin position="47"/>
        <end position="66"/>
    </location>
</feature>